<proteinExistence type="predicted"/>
<gene>
    <name evidence="3" type="ORF">Geu3261_0111_005</name>
</gene>
<organism evidence="3 4">
    <name type="scientific">Komagataeibacter europaeus NBRC 3261</name>
    <dbReference type="NCBI Taxonomy" id="1234669"/>
    <lineage>
        <taxon>Bacteria</taxon>
        <taxon>Pseudomonadati</taxon>
        <taxon>Pseudomonadota</taxon>
        <taxon>Alphaproteobacteria</taxon>
        <taxon>Acetobacterales</taxon>
        <taxon>Acetobacteraceae</taxon>
        <taxon>Komagataeibacter</taxon>
    </lineage>
</organism>
<dbReference type="PANTHER" id="PTHR19211:SF14">
    <property type="entry name" value="ATP-BINDING CASSETTE SUB-FAMILY F MEMBER 1"/>
    <property type="match status" value="1"/>
</dbReference>
<dbReference type="RefSeq" id="WP_010508075.1">
    <property type="nucleotide sequence ID" value="NZ_BANI01000097.1"/>
</dbReference>
<dbReference type="InterPro" id="IPR003439">
    <property type="entry name" value="ABC_transporter-like_ATP-bd"/>
</dbReference>
<dbReference type="InterPro" id="IPR027417">
    <property type="entry name" value="P-loop_NTPase"/>
</dbReference>
<sequence>MIAVSDVTKSYRGQAADHPVLSHLNAVFDGSEDIGILGGNGSGKSTLIRLLAGMDSPDGGEIIRSPDMRVSYPLSCSGFFHPHMSGRDRPRARRCLPRKARPMTCAVPAA</sequence>
<dbReference type="Pfam" id="PF00005">
    <property type="entry name" value="ABC_tran"/>
    <property type="match status" value="1"/>
</dbReference>
<evidence type="ECO:0000256" key="1">
    <source>
        <dbReference type="ARBA" id="ARBA00022737"/>
    </source>
</evidence>
<dbReference type="EMBL" id="BANI01000097">
    <property type="protein sequence ID" value="GAN96807.1"/>
    <property type="molecule type" value="Genomic_DNA"/>
</dbReference>
<dbReference type="InterPro" id="IPR050611">
    <property type="entry name" value="ABCF"/>
</dbReference>
<dbReference type="Gene3D" id="3.40.50.300">
    <property type="entry name" value="P-loop containing nucleotide triphosphate hydrolases"/>
    <property type="match status" value="1"/>
</dbReference>
<feature type="domain" description="ABC transporter" evidence="2">
    <location>
        <begin position="24"/>
        <end position="65"/>
    </location>
</feature>
<accession>A0A0D6PZS5</accession>
<dbReference type="Proteomes" id="UP000032675">
    <property type="component" value="Unassembled WGS sequence"/>
</dbReference>
<dbReference type="GO" id="GO:0005524">
    <property type="term" value="F:ATP binding"/>
    <property type="evidence" value="ECO:0007669"/>
    <property type="project" value="InterPro"/>
</dbReference>
<keyword evidence="1" id="KW-0677">Repeat</keyword>
<dbReference type="AlphaFoldDB" id="A0A0D6PZS5"/>
<evidence type="ECO:0000313" key="3">
    <source>
        <dbReference type="EMBL" id="GAN96807.1"/>
    </source>
</evidence>
<dbReference type="PANTHER" id="PTHR19211">
    <property type="entry name" value="ATP-BINDING TRANSPORT PROTEIN-RELATED"/>
    <property type="match status" value="1"/>
</dbReference>
<evidence type="ECO:0000313" key="4">
    <source>
        <dbReference type="Proteomes" id="UP000032675"/>
    </source>
</evidence>
<evidence type="ECO:0000259" key="2">
    <source>
        <dbReference type="Pfam" id="PF00005"/>
    </source>
</evidence>
<comment type="caution">
    <text evidence="3">The sequence shown here is derived from an EMBL/GenBank/DDBJ whole genome shotgun (WGS) entry which is preliminary data.</text>
</comment>
<dbReference type="SUPFAM" id="SSF52540">
    <property type="entry name" value="P-loop containing nucleoside triphosphate hydrolases"/>
    <property type="match status" value="1"/>
</dbReference>
<reference evidence="3 4" key="1">
    <citation type="submission" date="2012-11" db="EMBL/GenBank/DDBJ databases">
        <title>Whole genome sequence of Gluconacetobacter europaeus NBRC3261.</title>
        <authorList>
            <person name="Azuma Y."/>
            <person name="Higashiura N."/>
            <person name="Hirakawa H."/>
            <person name="Matsushita K."/>
        </authorList>
    </citation>
    <scope>NUCLEOTIDE SEQUENCE [LARGE SCALE GENOMIC DNA]</scope>
    <source>
        <strain evidence="3 4">NBRC 3261</strain>
    </source>
</reference>
<dbReference type="GO" id="GO:0016887">
    <property type="term" value="F:ATP hydrolysis activity"/>
    <property type="evidence" value="ECO:0007669"/>
    <property type="project" value="InterPro"/>
</dbReference>
<name>A0A0D6PZS5_KOMEU</name>
<protein>
    <submittedName>
        <fullName evidence="3">ABC transporter</fullName>
    </submittedName>
</protein>